<dbReference type="Pfam" id="PF00001">
    <property type="entry name" value="7tm_1"/>
    <property type="match status" value="1"/>
</dbReference>
<keyword evidence="6" id="KW-0675">Receptor</keyword>
<feature type="transmembrane region" description="Helical" evidence="7">
    <location>
        <begin position="67"/>
        <end position="89"/>
    </location>
</feature>
<sequence length="301" mass="33341">MTQSENSSNCGLPYWLSIPSNDTTSFTTDVVLCAVNIPFCIFAFLGNLAVILAVIKTPSLQRPCNILLCSLATTDCLTGLVAQPIFVAWRLMIHRIHESCDYQVELFEAYHVSHAACVGWSLANLTLISFDRHYALAKPLVYRTSVTNKEAAQAATLTATVWLLLTILMRFILPEFTAFMLGLAVGACFVILPIMNHVGIFKAIRRHNNQVIDAVAAQSASILFRREKKAAIDMLIVIAVLLVFLVPAIAVNLFQGFIGDKFEVLYAWSIVGTYLNSSINPLIYLVRNNDIRSAVKSMMCF</sequence>
<accession>A0A9X0D454</accession>
<evidence type="ECO:0000256" key="4">
    <source>
        <dbReference type="ARBA" id="ARBA00022989"/>
    </source>
</evidence>
<keyword evidence="5 7" id="KW-0472">Membrane</keyword>
<dbReference type="SUPFAM" id="SSF81321">
    <property type="entry name" value="Family A G protein-coupled receptor-like"/>
    <property type="match status" value="1"/>
</dbReference>
<dbReference type="PRINTS" id="PR00237">
    <property type="entry name" value="GPCRRHODOPSN"/>
</dbReference>
<gene>
    <name evidence="9" type="ORF">OS493_013907</name>
</gene>
<feature type="transmembrane region" description="Helical" evidence="7">
    <location>
        <begin position="35"/>
        <end position="55"/>
    </location>
</feature>
<feature type="transmembrane region" description="Helical" evidence="7">
    <location>
        <begin position="179"/>
        <end position="201"/>
    </location>
</feature>
<keyword evidence="6" id="KW-0297">G-protein coupled receptor</keyword>
<organism evidence="9 10">
    <name type="scientific">Desmophyllum pertusum</name>
    <dbReference type="NCBI Taxonomy" id="174260"/>
    <lineage>
        <taxon>Eukaryota</taxon>
        <taxon>Metazoa</taxon>
        <taxon>Cnidaria</taxon>
        <taxon>Anthozoa</taxon>
        <taxon>Hexacorallia</taxon>
        <taxon>Scleractinia</taxon>
        <taxon>Caryophylliina</taxon>
        <taxon>Caryophylliidae</taxon>
        <taxon>Desmophyllum</taxon>
    </lineage>
</organism>
<comment type="similarity">
    <text evidence="6">Belongs to the G-protein coupled receptor 1 family.</text>
</comment>
<evidence type="ECO:0000256" key="1">
    <source>
        <dbReference type="ARBA" id="ARBA00004651"/>
    </source>
</evidence>
<keyword evidence="6" id="KW-0807">Transducer</keyword>
<keyword evidence="10" id="KW-1185">Reference proteome</keyword>
<evidence type="ECO:0000313" key="9">
    <source>
        <dbReference type="EMBL" id="KAJ7385871.1"/>
    </source>
</evidence>
<dbReference type="InterPro" id="IPR017452">
    <property type="entry name" value="GPCR_Rhodpsn_7TM"/>
</dbReference>
<feature type="transmembrane region" description="Helical" evidence="7">
    <location>
        <begin position="234"/>
        <end position="258"/>
    </location>
</feature>
<protein>
    <recommendedName>
        <fullName evidence="8">G-protein coupled receptors family 1 profile domain-containing protein</fullName>
    </recommendedName>
</protein>
<dbReference type="SMART" id="SM01381">
    <property type="entry name" value="7TM_GPCR_Srsx"/>
    <property type="match status" value="1"/>
</dbReference>
<evidence type="ECO:0000256" key="7">
    <source>
        <dbReference type="SAM" id="Phobius"/>
    </source>
</evidence>
<proteinExistence type="inferred from homology"/>
<dbReference type="EMBL" id="MU825879">
    <property type="protein sequence ID" value="KAJ7385871.1"/>
    <property type="molecule type" value="Genomic_DNA"/>
</dbReference>
<dbReference type="AlphaFoldDB" id="A0A9X0D454"/>
<dbReference type="PROSITE" id="PS00237">
    <property type="entry name" value="G_PROTEIN_RECEP_F1_1"/>
    <property type="match status" value="1"/>
</dbReference>
<name>A0A9X0D454_9CNID</name>
<dbReference type="CDD" id="cd00637">
    <property type="entry name" value="7tm_classA_rhodopsin-like"/>
    <property type="match status" value="1"/>
</dbReference>
<feature type="transmembrane region" description="Helical" evidence="7">
    <location>
        <begin position="109"/>
        <end position="130"/>
    </location>
</feature>
<keyword evidence="3 6" id="KW-0812">Transmembrane</keyword>
<comment type="subcellular location">
    <subcellularLocation>
        <location evidence="1">Cell membrane</location>
        <topology evidence="1">Multi-pass membrane protein</topology>
    </subcellularLocation>
</comment>
<evidence type="ECO:0000313" key="10">
    <source>
        <dbReference type="Proteomes" id="UP001163046"/>
    </source>
</evidence>
<feature type="transmembrane region" description="Helical" evidence="7">
    <location>
        <begin position="151"/>
        <end position="173"/>
    </location>
</feature>
<dbReference type="PANTHER" id="PTHR22750">
    <property type="entry name" value="G-PROTEIN COUPLED RECEPTOR"/>
    <property type="match status" value="1"/>
</dbReference>
<dbReference type="PROSITE" id="PS50262">
    <property type="entry name" value="G_PROTEIN_RECEP_F1_2"/>
    <property type="match status" value="1"/>
</dbReference>
<evidence type="ECO:0000256" key="2">
    <source>
        <dbReference type="ARBA" id="ARBA00022475"/>
    </source>
</evidence>
<dbReference type="InterPro" id="IPR000276">
    <property type="entry name" value="GPCR_Rhodpsn"/>
</dbReference>
<comment type="caution">
    <text evidence="9">The sequence shown here is derived from an EMBL/GenBank/DDBJ whole genome shotgun (WGS) entry which is preliminary data.</text>
</comment>
<feature type="domain" description="G-protein coupled receptors family 1 profile" evidence="8">
    <location>
        <begin position="46"/>
        <end position="284"/>
    </location>
</feature>
<reference evidence="9" key="1">
    <citation type="submission" date="2023-01" db="EMBL/GenBank/DDBJ databases">
        <title>Genome assembly of the deep-sea coral Lophelia pertusa.</title>
        <authorList>
            <person name="Herrera S."/>
            <person name="Cordes E."/>
        </authorList>
    </citation>
    <scope>NUCLEOTIDE SEQUENCE</scope>
    <source>
        <strain evidence="9">USNM1676648</strain>
        <tissue evidence="9">Polyp</tissue>
    </source>
</reference>
<evidence type="ECO:0000256" key="6">
    <source>
        <dbReference type="RuleBase" id="RU000688"/>
    </source>
</evidence>
<dbReference type="GO" id="GO:0004930">
    <property type="term" value="F:G protein-coupled receptor activity"/>
    <property type="evidence" value="ECO:0007669"/>
    <property type="project" value="UniProtKB-KW"/>
</dbReference>
<dbReference type="Gene3D" id="1.20.1070.10">
    <property type="entry name" value="Rhodopsin 7-helix transmembrane proteins"/>
    <property type="match status" value="1"/>
</dbReference>
<evidence type="ECO:0000256" key="5">
    <source>
        <dbReference type="ARBA" id="ARBA00023136"/>
    </source>
</evidence>
<dbReference type="GO" id="GO:0005886">
    <property type="term" value="C:plasma membrane"/>
    <property type="evidence" value="ECO:0007669"/>
    <property type="project" value="UniProtKB-SubCell"/>
</dbReference>
<evidence type="ECO:0000259" key="8">
    <source>
        <dbReference type="PROSITE" id="PS50262"/>
    </source>
</evidence>
<dbReference type="OrthoDB" id="5970460at2759"/>
<keyword evidence="2" id="KW-1003">Cell membrane</keyword>
<keyword evidence="4 7" id="KW-1133">Transmembrane helix</keyword>
<feature type="transmembrane region" description="Helical" evidence="7">
    <location>
        <begin position="264"/>
        <end position="286"/>
    </location>
</feature>
<evidence type="ECO:0000256" key="3">
    <source>
        <dbReference type="ARBA" id="ARBA00022692"/>
    </source>
</evidence>
<dbReference type="Proteomes" id="UP001163046">
    <property type="component" value="Unassembled WGS sequence"/>
</dbReference>